<evidence type="ECO:0000313" key="5">
    <source>
        <dbReference type="EMBL" id="OAH46515.1"/>
    </source>
</evidence>
<dbReference type="PROSITE" id="PS50043">
    <property type="entry name" value="HTH_LUXR_2"/>
    <property type="match status" value="1"/>
</dbReference>
<feature type="domain" description="HTH luxR-type" evidence="4">
    <location>
        <begin position="147"/>
        <end position="212"/>
    </location>
</feature>
<evidence type="ECO:0000313" key="6">
    <source>
        <dbReference type="EMBL" id="QJR03662.1"/>
    </source>
</evidence>
<name>A0A177K1D4_SPHYA</name>
<organism evidence="5 7">
    <name type="scientific">Sphingobium yanoikuyae</name>
    <name type="common">Sphingomonas yanoikuyae</name>
    <dbReference type="NCBI Taxonomy" id="13690"/>
    <lineage>
        <taxon>Bacteria</taxon>
        <taxon>Pseudomonadati</taxon>
        <taxon>Pseudomonadota</taxon>
        <taxon>Alphaproteobacteria</taxon>
        <taxon>Sphingomonadales</taxon>
        <taxon>Sphingomonadaceae</taxon>
        <taxon>Sphingobium</taxon>
    </lineage>
</organism>
<dbReference type="PANTHER" id="PTHR43214">
    <property type="entry name" value="TWO-COMPONENT RESPONSE REGULATOR"/>
    <property type="match status" value="1"/>
</dbReference>
<protein>
    <submittedName>
        <fullName evidence="6">Response regulator transcription factor</fullName>
    </submittedName>
</protein>
<dbReference type="Gene3D" id="3.40.50.2300">
    <property type="match status" value="1"/>
</dbReference>
<dbReference type="EMBL" id="LSTR01000020">
    <property type="protein sequence ID" value="OAH46515.1"/>
    <property type="molecule type" value="Genomic_DNA"/>
</dbReference>
<reference evidence="5 7" key="1">
    <citation type="submission" date="2016-02" db="EMBL/GenBank/DDBJ databases">
        <authorList>
            <person name="Wen L."/>
            <person name="He K."/>
            <person name="Yang H."/>
        </authorList>
    </citation>
    <scope>NUCLEOTIDE SEQUENCE [LARGE SCALE GENOMIC DNA]</scope>
    <source>
        <strain evidence="5 7">CD09_2</strain>
    </source>
</reference>
<dbReference type="Pfam" id="PF00196">
    <property type="entry name" value="GerE"/>
    <property type="match status" value="1"/>
</dbReference>
<proteinExistence type="predicted"/>
<dbReference type="InterPro" id="IPR039420">
    <property type="entry name" value="WalR-like"/>
</dbReference>
<evidence type="ECO:0000259" key="4">
    <source>
        <dbReference type="PROSITE" id="PS50043"/>
    </source>
</evidence>
<dbReference type="GO" id="GO:0006355">
    <property type="term" value="P:regulation of DNA-templated transcription"/>
    <property type="evidence" value="ECO:0007669"/>
    <property type="project" value="InterPro"/>
</dbReference>
<evidence type="ECO:0000313" key="7">
    <source>
        <dbReference type="Proteomes" id="UP000077262"/>
    </source>
</evidence>
<dbReference type="PANTHER" id="PTHR43214:SF41">
    <property type="entry name" value="NITRATE_NITRITE RESPONSE REGULATOR PROTEIN NARP"/>
    <property type="match status" value="1"/>
</dbReference>
<dbReference type="SMART" id="SM00421">
    <property type="entry name" value="HTH_LUXR"/>
    <property type="match status" value="1"/>
</dbReference>
<dbReference type="InterPro" id="IPR016032">
    <property type="entry name" value="Sig_transdc_resp-reg_C-effctor"/>
</dbReference>
<keyword evidence="3" id="KW-0804">Transcription</keyword>
<keyword evidence="2" id="KW-0238">DNA-binding</keyword>
<evidence type="ECO:0000256" key="3">
    <source>
        <dbReference type="ARBA" id="ARBA00023163"/>
    </source>
</evidence>
<dbReference type="CDD" id="cd06170">
    <property type="entry name" value="LuxR_C_like"/>
    <property type="match status" value="1"/>
</dbReference>
<gene>
    <name evidence="5" type="ORF">AX777_01215</name>
    <name evidence="6" type="ORF">HH800_16615</name>
</gene>
<dbReference type="InterPro" id="IPR000792">
    <property type="entry name" value="Tscrpt_reg_LuxR_C"/>
</dbReference>
<dbReference type="GO" id="GO:0003677">
    <property type="term" value="F:DNA binding"/>
    <property type="evidence" value="ECO:0007669"/>
    <property type="project" value="UniProtKB-KW"/>
</dbReference>
<dbReference type="PRINTS" id="PR00038">
    <property type="entry name" value="HTHLUXR"/>
</dbReference>
<dbReference type="RefSeq" id="WP_017498941.1">
    <property type="nucleotide sequence ID" value="NZ_CP053021.1"/>
</dbReference>
<dbReference type="AlphaFoldDB" id="A0A177K1D4"/>
<dbReference type="SUPFAM" id="SSF46894">
    <property type="entry name" value="C-terminal effector domain of the bipartite response regulators"/>
    <property type="match status" value="1"/>
</dbReference>
<keyword evidence="1" id="KW-0805">Transcription regulation</keyword>
<dbReference type="Proteomes" id="UP000502611">
    <property type="component" value="Chromosome"/>
</dbReference>
<evidence type="ECO:0000313" key="8">
    <source>
        <dbReference type="Proteomes" id="UP000502611"/>
    </source>
</evidence>
<evidence type="ECO:0000256" key="2">
    <source>
        <dbReference type="ARBA" id="ARBA00023125"/>
    </source>
</evidence>
<reference evidence="6 8" key="2">
    <citation type="submission" date="2020-04" db="EMBL/GenBank/DDBJ databases">
        <title>The Whole Genome Analysis of High salt-tolerant Sphingobium yanoikuyae YC-XJ2 with Aryl organophosphorus flame retardants (aryl-OPFRs)-degrading capacity and characteristics of Related phosphotriesterase.</title>
        <authorList>
            <person name="Li X."/>
        </authorList>
    </citation>
    <scope>NUCLEOTIDE SEQUENCE [LARGE SCALE GENOMIC DNA]</scope>
    <source>
        <strain evidence="6 8">YC-XJ2</strain>
    </source>
</reference>
<dbReference type="EMBL" id="CP053021">
    <property type="protein sequence ID" value="QJR03662.1"/>
    <property type="molecule type" value="Genomic_DNA"/>
</dbReference>
<sequence>MRVVIASEIRLLGECVAHSLMTRDSALDVLLTGTIADLSDLMARGLRFDVAILDLTQGVDLDAVRAFHRRYPDLALLALGLEEQEQAVVAHGSAGFGCYVRREDGIERLYATVRDAIAGRMTCSPEIAGSIMRALFRAPGSASADPGHGRNATLTTREEEVARHVADALSNKEIALLLDLSESTVKHHVHSILSKLELPTRRQLMRRTRMFDMVTEPTRASS</sequence>
<dbReference type="Proteomes" id="UP000077262">
    <property type="component" value="Unassembled WGS sequence"/>
</dbReference>
<accession>A0A177K1D4</accession>
<evidence type="ECO:0000256" key="1">
    <source>
        <dbReference type="ARBA" id="ARBA00023015"/>
    </source>
</evidence>